<feature type="region of interest" description="Disordered" evidence="1">
    <location>
        <begin position="1"/>
        <end position="29"/>
    </location>
</feature>
<evidence type="ECO:0000256" key="1">
    <source>
        <dbReference type="SAM" id="MobiDB-lite"/>
    </source>
</evidence>
<proteinExistence type="predicted"/>
<feature type="compositionally biased region" description="Acidic residues" evidence="1">
    <location>
        <begin position="118"/>
        <end position="130"/>
    </location>
</feature>
<comment type="caution">
    <text evidence="2">The sequence shown here is derived from an EMBL/GenBank/DDBJ whole genome shotgun (WGS) entry which is preliminary data.</text>
</comment>
<feature type="compositionally biased region" description="Low complexity" evidence="1">
    <location>
        <begin position="194"/>
        <end position="207"/>
    </location>
</feature>
<feature type="compositionally biased region" description="Low complexity" evidence="1">
    <location>
        <begin position="1"/>
        <end position="18"/>
    </location>
</feature>
<dbReference type="OrthoDB" id="695625at2759"/>
<dbReference type="Proteomes" id="UP000479710">
    <property type="component" value="Unassembled WGS sequence"/>
</dbReference>
<evidence type="ECO:0000313" key="3">
    <source>
        <dbReference type="Proteomes" id="UP000479710"/>
    </source>
</evidence>
<accession>A0A6G1BPT9</accession>
<gene>
    <name evidence="2" type="ORF">E2562_034426</name>
</gene>
<dbReference type="PANTHER" id="PTHR36885:SF3">
    <property type="entry name" value="OS12G0485150 PROTEIN"/>
    <property type="match status" value="1"/>
</dbReference>
<evidence type="ECO:0000313" key="2">
    <source>
        <dbReference type="EMBL" id="KAF0889970.1"/>
    </source>
</evidence>
<evidence type="ECO:0008006" key="4">
    <source>
        <dbReference type="Google" id="ProtNLM"/>
    </source>
</evidence>
<reference evidence="2 3" key="1">
    <citation type="submission" date="2019-11" db="EMBL/GenBank/DDBJ databases">
        <title>Whole genome sequence of Oryza granulata.</title>
        <authorList>
            <person name="Li W."/>
        </authorList>
    </citation>
    <scope>NUCLEOTIDE SEQUENCE [LARGE SCALE GENOMIC DNA]</scope>
    <source>
        <strain evidence="3">cv. Menghai</strain>
        <tissue evidence="2">Leaf</tissue>
    </source>
</reference>
<dbReference type="AlphaFoldDB" id="A0A6G1BPT9"/>
<dbReference type="PANTHER" id="PTHR36885">
    <property type="entry name" value="EXPRESSED PROTEIN"/>
    <property type="match status" value="1"/>
</dbReference>
<dbReference type="EMBL" id="SPHZ02000012">
    <property type="protein sequence ID" value="KAF0889970.1"/>
    <property type="molecule type" value="Genomic_DNA"/>
</dbReference>
<feature type="compositionally biased region" description="Polar residues" evidence="1">
    <location>
        <begin position="91"/>
        <end position="110"/>
    </location>
</feature>
<sequence length="299" mass="31272">MATILSPSPASGSSSSSSDGGGRRLSELLEEQQEPFSLDLFLLDKGCSPALLDAAGAACWPNAGASGLLRVILSKILRATTTAKKVGKRQQPATIYWSSPKNAAARSSPSPRRLDGAVEADTEEEDEDDESSKQLSPISVLEQSPFEPAASPAYSKKAIVIFRELLAAAYTPALPDHPANHSSNSTTPNSLAPAASTRTGRTTTSAAASKWEETLEAELSKVHDLIATEMAAGWSVCPVGDARRHVGAEVAAAVLEALTEEAAAELVLMLTGMDGHDVMMTPLTMRGVVGADDVDMCLL</sequence>
<feature type="region of interest" description="Disordered" evidence="1">
    <location>
        <begin position="177"/>
        <end position="207"/>
    </location>
</feature>
<feature type="region of interest" description="Disordered" evidence="1">
    <location>
        <begin position="88"/>
        <end position="142"/>
    </location>
</feature>
<organism evidence="2 3">
    <name type="scientific">Oryza meyeriana var. granulata</name>
    <dbReference type="NCBI Taxonomy" id="110450"/>
    <lineage>
        <taxon>Eukaryota</taxon>
        <taxon>Viridiplantae</taxon>
        <taxon>Streptophyta</taxon>
        <taxon>Embryophyta</taxon>
        <taxon>Tracheophyta</taxon>
        <taxon>Spermatophyta</taxon>
        <taxon>Magnoliopsida</taxon>
        <taxon>Liliopsida</taxon>
        <taxon>Poales</taxon>
        <taxon>Poaceae</taxon>
        <taxon>BOP clade</taxon>
        <taxon>Oryzoideae</taxon>
        <taxon>Oryzeae</taxon>
        <taxon>Oryzinae</taxon>
        <taxon>Oryza</taxon>
        <taxon>Oryza meyeriana</taxon>
    </lineage>
</organism>
<protein>
    <recommendedName>
        <fullName evidence="4">DUF4378 domain-containing protein</fullName>
    </recommendedName>
</protein>
<keyword evidence="3" id="KW-1185">Reference proteome</keyword>
<name>A0A6G1BPT9_9ORYZ</name>
<feature type="compositionally biased region" description="Polar residues" evidence="1">
    <location>
        <begin position="180"/>
        <end position="190"/>
    </location>
</feature>